<dbReference type="AlphaFoldDB" id="I1YFI5"/>
<dbReference type="KEGG" id="mec:Q7C_505"/>
<keyword evidence="3" id="KW-0067">ATP-binding</keyword>
<feature type="domain" description="DUF4145" evidence="2">
    <location>
        <begin position="23"/>
        <end position="109"/>
    </location>
</feature>
<dbReference type="OrthoDB" id="9804086at2"/>
<proteinExistence type="predicted"/>
<dbReference type="eggNOG" id="COG0507">
    <property type="taxonomic scope" value="Bacteria"/>
</dbReference>
<dbReference type="InterPro" id="IPR027417">
    <property type="entry name" value="P-loop_NTPase"/>
</dbReference>
<protein>
    <submittedName>
        <fullName evidence="3">RecD-like DNA helicase</fullName>
    </submittedName>
</protein>
<dbReference type="EMBL" id="CP003380">
    <property type="protein sequence ID" value="AFJ01678.1"/>
    <property type="molecule type" value="Genomic_DNA"/>
</dbReference>
<evidence type="ECO:0000313" key="4">
    <source>
        <dbReference type="Proteomes" id="UP000009145"/>
    </source>
</evidence>
<accession>I1YFI5</accession>
<keyword evidence="3" id="KW-0547">Nucleotide-binding</keyword>
<evidence type="ECO:0000256" key="1">
    <source>
        <dbReference type="SAM" id="Coils"/>
    </source>
</evidence>
<keyword evidence="4" id="KW-1185">Reference proteome</keyword>
<name>I1YFI5_METFJ</name>
<evidence type="ECO:0000259" key="2">
    <source>
        <dbReference type="Pfam" id="PF13643"/>
    </source>
</evidence>
<sequence length="284" mass="32472">MPNKNFELLKNRWPQLYEHANFAEKYVHTDPHTAIIKLRCFAEQLVGILYRELNLPCERSDGFFEKLKSNIFIEVIDENIVEKLHAIRMLGNKAAHGRSVHSDDALALLRDAYLIGQWMFKTYSGSTYESYPAYIEPCHPDIGLNALSQSNKELEEQLEKVKEELLKLEESEQIAQNQALELKKELDQVKLADFKEASSRAVSTFDLAPENTRELIKLHDAFSEYNLTDGQSLLVDKLDSFLSNKEESVFLLKGYAGTGKTFITKGLTEYFRAIGRNYVLAAPT</sequence>
<organism evidence="3 4">
    <name type="scientific">Methylophaga frappieri (strain ATCC BAA-2434 / DSM 25690 / JAM7)</name>
    <dbReference type="NCBI Taxonomy" id="754477"/>
    <lineage>
        <taxon>Bacteria</taxon>
        <taxon>Pseudomonadati</taxon>
        <taxon>Pseudomonadota</taxon>
        <taxon>Gammaproteobacteria</taxon>
        <taxon>Thiotrichales</taxon>
        <taxon>Piscirickettsiaceae</taxon>
        <taxon>Methylophaga</taxon>
    </lineage>
</organism>
<dbReference type="GO" id="GO:0004386">
    <property type="term" value="F:helicase activity"/>
    <property type="evidence" value="ECO:0007669"/>
    <property type="project" value="UniProtKB-KW"/>
</dbReference>
<dbReference type="Proteomes" id="UP000009145">
    <property type="component" value="Chromosome"/>
</dbReference>
<evidence type="ECO:0000313" key="3">
    <source>
        <dbReference type="EMBL" id="AFJ01678.1"/>
    </source>
</evidence>
<dbReference type="HOGENOM" id="CLU_979375_0_0_6"/>
<dbReference type="Gene3D" id="3.40.50.300">
    <property type="entry name" value="P-loop containing nucleotide triphosphate hydrolases"/>
    <property type="match status" value="1"/>
</dbReference>
<reference evidence="3 4" key="1">
    <citation type="journal article" date="2012" name="J. Bacteriol.">
        <title>Complete genome sequences of Methylophaga sp. strain JAM1 and Methylophaga sp. strain JAM7.</title>
        <authorList>
            <person name="Villeneuve C."/>
            <person name="Martineau C."/>
            <person name="Mauffrey F."/>
            <person name="Villemur R."/>
        </authorList>
    </citation>
    <scope>NUCLEOTIDE SEQUENCE [LARGE SCALE GENOMIC DNA]</scope>
    <source>
        <strain evidence="3 4">JAM7</strain>
    </source>
</reference>
<keyword evidence="3" id="KW-0378">Hydrolase</keyword>
<gene>
    <name evidence="3" type="ordered locus">Q7C_505</name>
</gene>
<keyword evidence="1" id="KW-0175">Coiled coil</keyword>
<dbReference type="SUPFAM" id="SSF52540">
    <property type="entry name" value="P-loop containing nucleoside triphosphate hydrolases"/>
    <property type="match status" value="1"/>
</dbReference>
<dbReference type="PATRIC" id="fig|754477.3.peg.499"/>
<dbReference type="RefSeq" id="WP_008844807.1">
    <property type="nucleotide sequence ID" value="NC_017856.1"/>
</dbReference>
<dbReference type="Pfam" id="PF13643">
    <property type="entry name" value="DUF4145"/>
    <property type="match status" value="1"/>
</dbReference>
<keyword evidence="3" id="KW-0347">Helicase</keyword>
<dbReference type="InterPro" id="IPR025285">
    <property type="entry name" value="DUF4145"/>
</dbReference>
<feature type="coiled-coil region" evidence="1">
    <location>
        <begin position="144"/>
        <end position="192"/>
    </location>
</feature>
<dbReference type="STRING" id="754477.Q7C_505"/>